<evidence type="ECO:0000256" key="5">
    <source>
        <dbReference type="ARBA" id="ARBA00023244"/>
    </source>
</evidence>
<dbReference type="Proteomes" id="UP000295418">
    <property type="component" value="Unassembled WGS sequence"/>
</dbReference>
<evidence type="ECO:0000259" key="10">
    <source>
        <dbReference type="Pfam" id="PF02602"/>
    </source>
</evidence>
<dbReference type="GO" id="GO:0006782">
    <property type="term" value="P:protoporphyrinogen IX biosynthetic process"/>
    <property type="evidence" value="ECO:0007669"/>
    <property type="project" value="UniProtKB-UniRule"/>
</dbReference>
<dbReference type="InterPro" id="IPR039793">
    <property type="entry name" value="UROS/Hem4"/>
</dbReference>
<evidence type="ECO:0000256" key="7">
    <source>
        <dbReference type="ARBA" id="ARBA00040167"/>
    </source>
</evidence>
<dbReference type="CDD" id="cd06578">
    <property type="entry name" value="HemD"/>
    <property type="match status" value="1"/>
</dbReference>
<name>A0A4R4EBC0_9BACL</name>
<dbReference type="OrthoDB" id="9815856at2"/>
<comment type="similarity">
    <text evidence="2 9">Belongs to the uroporphyrinogen-III synthase family.</text>
</comment>
<sequence length="267" mass="29695">MKQQPLLGRKILVTRAPSQAKELSDAIRELGGEPIELAVIGIRQPSEPEAVKRLDDAIHHLSDYQWLFFTSVNGVEFFIRRLRELHMDLNRLKKMKIAAVGPKTAEVIQHYGLTVELVPQEFVSEGFVAAMQPNIHQGDKALLPTADIARTIIAEQLTVLGMEITQVIVYENVPNYENGQAIIDLLQTKAIDFVTFTSSSTVRNFIAAIRHNGVEEPMQLLQDVQITCIGSKTADTARELGLHVSAVAKEFTIPGLVQNLVELAQPW</sequence>
<comment type="pathway">
    <text evidence="1 9">Porphyrin-containing compound metabolism; protoporphyrin-IX biosynthesis; coproporphyrinogen-III from 5-aminolevulinate: step 3/4.</text>
</comment>
<proteinExistence type="inferred from homology"/>
<dbReference type="EC" id="4.2.1.75" evidence="3 9"/>
<dbReference type="SUPFAM" id="SSF69618">
    <property type="entry name" value="HemD-like"/>
    <property type="match status" value="1"/>
</dbReference>
<comment type="function">
    <text evidence="6 9">Catalyzes cyclization of the linear tetrapyrrole, hydroxymethylbilane, to the macrocyclic uroporphyrinogen III.</text>
</comment>
<comment type="caution">
    <text evidence="11">The sequence shown here is derived from an EMBL/GenBank/DDBJ whole genome shotgun (WGS) entry which is preliminary data.</text>
</comment>
<evidence type="ECO:0000313" key="11">
    <source>
        <dbReference type="EMBL" id="TCZ75175.1"/>
    </source>
</evidence>
<evidence type="ECO:0000313" key="12">
    <source>
        <dbReference type="Proteomes" id="UP000295418"/>
    </source>
</evidence>
<evidence type="ECO:0000256" key="9">
    <source>
        <dbReference type="RuleBase" id="RU366031"/>
    </source>
</evidence>
<dbReference type="AlphaFoldDB" id="A0A4R4EBC0"/>
<reference evidence="11 12" key="1">
    <citation type="submission" date="2019-03" db="EMBL/GenBank/DDBJ databases">
        <authorList>
            <person name="Kim M.K.M."/>
        </authorList>
    </citation>
    <scope>NUCLEOTIDE SEQUENCE [LARGE SCALE GENOMIC DNA]</scope>
    <source>
        <strain evidence="11 12">18JY21-1</strain>
    </source>
</reference>
<dbReference type="Pfam" id="PF02602">
    <property type="entry name" value="HEM4"/>
    <property type="match status" value="1"/>
</dbReference>
<evidence type="ECO:0000256" key="6">
    <source>
        <dbReference type="ARBA" id="ARBA00037589"/>
    </source>
</evidence>
<keyword evidence="12" id="KW-1185">Reference proteome</keyword>
<protein>
    <recommendedName>
        <fullName evidence="7 9">Uroporphyrinogen-III synthase</fullName>
        <ecNumber evidence="3 9">4.2.1.75</ecNumber>
    </recommendedName>
</protein>
<organism evidence="11 12">
    <name type="scientific">Paenibacillus albiflavus</name>
    <dbReference type="NCBI Taxonomy" id="2545760"/>
    <lineage>
        <taxon>Bacteria</taxon>
        <taxon>Bacillati</taxon>
        <taxon>Bacillota</taxon>
        <taxon>Bacilli</taxon>
        <taxon>Bacillales</taxon>
        <taxon>Paenibacillaceae</taxon>
        <taxon>Paenibacillus</taxon>
    </lineage>
</organism>
<evidence type="ECO:0000256" key="8">
    <source>
        <dbReference type="ARBA" id="ARBA00048617"/>
    </source>
</evidence>
<dbReference type="UniPathway" id="UPA00251">
    <property type="reaction ID" value="UER00320"/>
</dbReference>
<dbReference type="PANTHER" id="PTHR38042:SF1">
    <property type="entry name" value="UROPORPHYRINOGEN-III SYNTHASE, CHLOROPLASTIC"/>
    <property type="match status" value="1"/>
</dbReference>
<comment type="catalytic activity">
    <reaction evidence="8 9">
        <text>hydroxymethylbilane = uroporphyrinogen III + H2O</text>
        <dbReference type="Rhea" id="RHEA:18965"/>
        <dbReference type="ChEBI" id="CHEBI:15377"/>
        <dbReference type="ChEBI" id="CHEBI:57308"/>
        <dbReference type="ChEBI" id="CHEBI:57845"/>
        <dbReference type="EC" id="4.2.1.75"/>
    </reaction>
</comment>
<dbReference type="EMBL" id="SKFG01000022">
    <property type="protein sequence ID" value="TCZ75175.1"/>
    <property type="molecule type" value="Genomic_DNA"/>
</dbReference>
<dbReference type="PANTHER" id="PTHR38042">
    <property type="entry name" value="UROPORPHYRINOGEN-III SYNTHASE, CHLOROPLASTIC"/>
    <property type="match status" value="1"/>
</dbReference>
<dbReference type="InterPro" id="IPR003754">
    <property type="entry name" value="4pyrrol_synth_uPrphyn_synth"/>
</dbReference>
<evidence type="ECO:0000256" key="4">
    <source>
        <dbReference type="ARBA" id="ARBA00023239"/>
    </source>
</evidence>
<gene>
    <name evidence="11" type="ORF">E0485_18695</name>
</gene>
<dbReference type="Gene3D" id="3.40.50.10090">
    <property type="match status" value="2"/>
</dbReference>
<keyword evidence="4 9" id="KW-0456">Lyase</keyword>
<dbReference type="InterPro" id="IPR036108">
    <property type="entry name" value="4pyrrol_syn_uPrphyn_synt_sf"/>
</dbReference>
<feature type="domain" description="Tetrapyrrole biosynthesis uroporphyrinogen III synthase" evidence="10">
    <location>
        <begin position="22"/>
        <end position="258"/>
    </location>
</feature>
<accession>A0A4R4EBC0</accession>
<keyword evidence="5 9" id="KW-0627">Porphyrin biosynthesis</keyword>
<dbReference type="GO" id="GO:0004852">
    <property type="term" value="F:uroporphyrinogen-III synthase activity"/>
    <property type="evidence" value="ECO:0007669"/>
    <property type="project" value="UniProtKB-UniRule"/>
</dbReference>
<evidence type="ECO:0000256" key="3">
    <source>
        <dbReference type="ARBA" id="ARBA00013109"/>
    </source>
</evidence>
<dbReference type="RefSeq" id="WP_132419587.1">
    <property type="nucleotide sequence ID" value="NZ_SKFG01000022.1"/>
</dbReference>
<evidence type="ECO:0000256" key="2">
    <source>
        <dbReference type="ARBA" id="ARBA00008133"/>
    </source>
</evidence>
<evidence type="ECO:0000256" key="1">
    <source>
        <dbReference type="ARBA" id="ARBA00004772"/>
    </source>
</evidence>
<dbReference type="GO" id="GO:0006780">
    <property type="term" value="P:uroporphyrinogen III biosynthetic process"/>
    <property type="evidence" value="ECO:0007669"/>
    <property type="project" value="UniProtKB-UniRule"/>
</dbReference>